<sequence length="625" mass="71569">MHLNPLAAEFVPQSAPRLPSRLPPPPATQQRVCSTCQGSYPKKRYSATQWKKDDGARRCKDCTAKGIRDEREVTAKAKKEVRRQLHKANTKTTSAKDGGKKSAEKETTRKKKQSCLPPIKSTEFSRVRRNGTITPKDRLVKYLELNVIFCIGEMEGHSGLLPEIVLSGGDDADTHCGDETCSSCGPAWYKPTKYEYWGLPRLGSYQLCVYGIEPGSKAKKVEIRSRCVELLAREEEWFVANSDKVVPLFDDPDFAKRICRGGMTTPTRLRWQVFIRNLNAIIGGYAAGKAADRFYVENLEDTGRNELMPLAKTKAYRDRINGTISPKVRLITYCELKVIAVVEKSGIPSQEELNLSPDVPQVISSYSYWGLSLGGSRNKSKAFKKKVRRQCREFLNLDEEYFIENFSEIEPYLEEVAAMGISHSGEVKWDGHIDEIKQDVAVEVDDDELIEILQSEILGDYDYLLNPFSIIGQILAPHEHEVHDYGPAIWSRPDRLQQTAAYRMRMRGQIDAKSRLLQYCELRSLRNEDEFEAERLDFRLPVRVTNNRYWGIAPDPQPACFERDREAWSYFIGVEDAWIVRDYDKIRPLFRDIALIYPAEVGLIETKRLERLRKFVNFAVSQAWI</sequence>
<dbReference type="EMBL" id="AGNL01018015">
    <property type="protein sequence ID" value="EJK63781.1"/>
    <property type="molecule type" value="Genomic_DNA"/>
</dbReference>
<gene>
    <name evidence="2" type="ORF">THAOC_15541</name>
</gene>
<feature type="compositionally biased region" description="Basic residues" evidence="1">
    <location>
        <begin position="79"/>
        <end position="89"/>
    </location>
</feature>
<reference evidence="2 3" key="1">
    <citation type="journal article" date="2012" name="Genome Biol.">
        <title>Genome and low-iron response of an oceanic diatom adapted to chronic iron limitation.</title>
        <authorList>
            <person name="Lommer M."/>
            <person name="Specht M."/>
            <person name="Roy A.S."/>
            <person name="Kraemer L."/>
            <person name="Andreson R."/>
            <person name="Gutowska M.A."/>
            <person name="Wolf J."/>
            <person name="Bergner S.V."/>
            <person name="Schilhabel M.B."/>
            <person name="Klostermeier U.C."/>
            <person name="Beiko R.G."/>
            <person name="Rosenstiel P."/>
            <person name="Hippler M."/>
            <person name="Laroche J."/>
        </authorList>
    </citation>
    <scope>NUCLEOTIDE SEQUENCE [LARGE SCALE GENOMIC DNA]</scope>
    <source>
        <strain evidence="2 3">CCMP1005</strain>
    </source>
</reference>
<dbReference type="Proteomes" id="UP000266841">
    <property type="component" value="Unassembled WGS sequence"/>
</dbReference>
<dbReference type="AlphaFoldDB" id="K0SRX0"/>
<protein>
    <submittedName>
        <fullName evidence="2">Uncharacterized protein</fullName>
    </submittedName>
</protein>
<evidence type="ECO:0000313" key="2">
    <source>
        <dbReference type="EMBL" id="EJK63781.1"/>
    </source>
</evidence>
<feature type="region of interest" description="Disordered" evidence="1">
    <location>
        <begin position="73"/>
        <end position="116"/>
    </location>
</feature>
<organism evidence="2 3">
    <name type="scientific">Thalassiosira oceanica</name>
    <name type="common">Marine diatom</name>
    <dbReference type="NCBI Taxonomy" id="159749"/>
    <lineage>
        <taxon>Eukaryota</taxon>
        <taxon>Sar</taxon>
        <taxon>Stramenopiles</taxon>
        <taxon>Ochrophyta</taxon>
        <taxon>Bacillariophyta</taxon>
        <taxon>Coscinodiscophyceae</taxon>
        <taxon>Thalassiosirophycidae</taxon>
        <taxon>Thalassiosirales</taxon>
        <taxon>Thalassiosiraceae</taxon>
        <taxon>Thalassiosira</taxon>
    </lineage>
</organism>
<comment type="caution">
    <text evidence="2">The sequence shown here is derived from an EMBL/GenBank/DDBJ whole genome shotgun (WGS) entry which is preliminary data.</text>
</comment>
<evidence type="ECO:0000313" key="3">
    <source>
        <dbReference type="Proteomes" id="UP000266841"/>
    </source>
</evidence>
<keyword evidence="3" id="KW-1185">Reference proteome</keyword>
<evidence type="ECO:0000256" key="1">
    <source>
        <dbReference type="SAM" id="MobiDB-lite"/>
    </source>
</evidence>
<accession>K0SRX0</accession>
<name>K0SRX0_THAOC</name>
<proteinExistence type="predicted"/>
<feature type="compositionally biased region" description="Basic and acidic residues" evidence="1">
    <location>
        <begin position="97"/>
        <end position="107"/>
    </location>
</feature>
<feature type="region of interest" description="Disordered" evidence="1">
    <location>
        <begin position="1"/>
        <end position="35"/>
    </location>
</feature>